<name>A0A1Q8QWT4_9FIRM</name>
<dbReference type="EMBL" id="MLBF01000015">
    <property type="protein sequence ID" value="OLN31745.1"/>
    <property type="molecule type" value="Genomic_DNA"/>
</dbReference>
<dbReference type="InterPro" id="IPR032485">
    <property type="entry name" value="LRP1-like_beta_prop"/>
</dbReference>
<accession>A0A1Q8QWT4</accession>
<comment type="caution">
    <text evidence="2">The sequence shown here is derived from an EMBL/GenBank/DDBJ whole genome shotgun (WGS) entry which is preliminary data.</text>
</comment>
<keyword evidence="3" id="KW-1185">Reference proteome</keyword>
<sequence length="74" mass="8628">MQQGDWVYYCNTSDKNYLYKMKTDGTGRTKLNSEHSASINVVDDWIYYSKVSSNSNAWSNYKIRTDGTEDQQVK</sequence>
<gene>
    <name evidence="2" type="ORF">DSOL_2433</name>
</gene>
<organism evidence="2 3">
    <name type="scientific">Desulfosporosinus metallidurans</name>
    <dbReference type="NCBI Taxonomy" id="1888891"/>
    <lineage>
        <taxon>Bacteria</taxon>
        <taxon>Bacillati</taxon>
        <taxon>Bacillota</taxon>
        <taxon>Clostridia</taxon>
        <taxon>Eubacteriales</taxon>
        <taxon>Desulfitobacteriaceae</taxon>
        <taxon>Desulfosporosinus</taxon>
    </lineage>
</organism>
<evidence type="ECO:0000259" key="1">
    <source>
        <dbReference type="Pfam" id="PF16472"/>
    </source>
</evidence>
<evidence type="ECO:0000313" key="2">
    <source>
        <dbReference type="EMBL" id="OLN31745.1"/>
    </source>
</evidence>
<proteinExistence type="predicted"/>
<evidence type="ECO:0000313" key="3">
    <source>
        <dbReference type="Proteomes" id="UP000186102"/>
    </source>
</evidence>
<dbReference type="AlphaFoldDB" id="A0A1Q8QWT4"/>
<reference evidence="2 3" key="1">
    <citation type="submission" date="2016-09" db="EMBL/GenBank/DDBJ databases">
        <title>Complete genome of Desulfosporosinus sp. OL.</title>
        <authorList>
            <person name="Mardanov A."/>
            <person name="Beletsky A."/>
            <person name="Panova A."/>
            <person name="Karnachuk O."/>
            <person name="Ravin N."/>
        </authorList>
    </citation>
    <scope>NUCLEOTIDE SEQUENCE [LARGE SCALE GENOMIC DNA]</scope>
    <source>
        <strain evidence="2 3">OL</strain>
    </source>
</reference>
<dbReference type="STRING" id="1888891.DSOL_2433"/>
<dbReference type="Pfam" id="PF16472">
    <property type="entry name" value="DUF5050"/>
    <property type="match status" value="1"/>
</dbReference>
<feature type="domain" description="Prolow-density lipoprotein receptor-related protein 1-like beta-propeller" evidence="1">
    <location>
        <begin position="3"/>
        <end position="73"/>
    </location>
</feature>
<protein>
    <submittedName>
        <fullName evidence="2">Putative cell-wall-anchored protein SasA (LPXTG motif)</fullName>
    </submittedName>
</protein>
<dbReference type="Proteomes" id="UP000186102">
    <property type="component" value="Unassembled WGS sequence"/>
</dbReference>